<dbReference type="GO" id="GO:0008483">
    <property type="term" value="F:transaminase activity"/>
    <property type="evidence" value="ECO:0007669"/>
    <property type="project" value="UniProtKB-KW"/>
</dbReference>
<dbReference type="Gene3D" id="3.40.640.10">
    <property type="entry name" value="Type I PLP-dependent aspartate aminotransferase-like (Major domain)"/>
    <property type="match status" value="1"/>
</dbReference>
<keyword evidence="1" id="KW-0663">Pyridoxal phosphate</keyword>
<dbReference type="InterPro" id="IPR015424">
    <property type="entry name" value="PyrdxlP-dep_Trfase"/>
</dbReference>
<proteinExistence type="predicted"/>
<dbReference type="SUPFAM" id="SSF53383">
    <property type="entry name" value="PLP-dependent transferases"/>
    <property type="match status" value="1"/>
</dbReference>
<accession>A0A9Y1BM67</accession>
<sequence>MTDKYIEQIREDSPTLNQVAFLNHASTAPLHGRTQQAFYDYLNQWSKYNFTESREKSQLAREEFAKLIGASKEEILFTSDVTQGTNLAVHMLDYDEKSNIVCYWNDYAGQVHSALFLQKKKNIEYRPVPDRDGYIYPEDFAEKIDKNTKIVLLSHVQWITGFKSDIKEIAKIAHENGAMILVDVIQSSGVLKIDVRDWDIDFLTSGVAKWLLGPNQTGFFYMRKRFIDEYDPPFPGYQGADYGSIESPYWNVKKIQYREGIDKFQIANIGPMMYQIAYEGMKIITDYGIEKVEKRVLELTAYLIKRIQNLGNYELLSPVEDKYRAGIVNFKVDKNIEIAKKLAEEKIVVSPRYGGIRISPHFYNTKEDLDKFIEKFKSIKK</sequence>
<dbReference type="Gene3D" id="3.90.1150.10">
    <property type="entry name" value="Aspartate Aminotransferase, domain 1"/>
    <property type="match status" value="1"/>
</dbReference>
<dbReference type="AlphaFoldDB" id="A0A9Y1BM67"/>
<reference evidence="3" key="1">
    <citation type="journal article" date="2022" name="Nat. Microbiol.">
        <title>Unique mobile elements and scalable gene flow at the prokaryote-eukaryote boundary revealed by circularized Asgard archaea genomes.</title>
        <authorList>
            <person name="Wu F."/>
            <person name="Speth D.R."/>
            <person name="Philosof A."/>
            <person name="Cremiere A."/>
            <person name="Narayanan A."/>
            <person name="Barco R.A."/>
            <person name="Connon S.A."/>
            <person name="Amend J.P."/>
            <person name="Antoshechkin I.A."/>
            <person name="Orphan V.J."/>
        </authorList>
    </citation>
    <scope>NUCLEOTIDE SEQUENCE</scope>
    <source>
        <strain evidence="3">PM71</strain>
    </source>
</reference>
<organism evidence="3">
    <name type="scientific">Candidatus Heimdallarchaeum aukensis</name>
    <dbReference type="NCBI Taxonomy" id="2876573"/>
    <lineage>
        <taxon>Archaea</taxon>
        <taxon>Promethearchaeati</taxon>
        <taxon>Candidatus Heimdallarchaeota</taxon>
        <taxon>Candidatus Heimdallarchaeia (ex Rinke et al. 2021) (nom. nud.)</taxon>
        <taxon>Candidatus Heimdallarchaeales</taxon>
        <taxon>Candidatus Heimdallarchaeaceae</taxon>
        <taxon>Candidatus Heimdallarchaeum</taxon>
    </lineage>
</organism>
<dbReference type="InterPro" id="IPR000192">
    <property type="entry name" value="Aminotrans_V_dom"/>
</dbReference>
<feature type="domain" description="Aminotransferase class V" evidence="2">
    <location>
        <begin position="52"/>
        <end position="372"/>
    </location>
</feature>
<dbReference type="Proteomes" id="UP001201020">
    <property type="component" value="Chromosome"/>
</dbReference>
<name>A0A9Y1BM67_9ARCH</name>
<protein>
    <submittedName>
        <fullName evidence="3">Aminotransferase class V-fold PLP-dependent enzyme</fullName>
    </submittedName>
</protein>
<dbReference type="EMBL" id="CP084166">
    <property type="protein sequence ID" value="UJG41327.1"/>
    <property type="molecule type" value="Genomic_DNA"/>
</dbReference>
<dbReference type="InterPro" id="IPR015422">
    <property type="entry name" value="PyrdxlP-dep_Trfase_small"/>
</dbReference>
<dbReference type="Pfam" id="PF00266">
    <property type="entry name" value="Aminotran_5"/>
    <property type="match status" value="1"/>
</dbReference>
<dbReference type="InterPro" id="IPR015421">
    <property type="entry name" value="PyrdxlP-dep_Trfase_major"/>
</dbReference>
<evidence type="ECO:0000313" key="3">
    <source>
        <dbReference type="EMBL" id="UJG41327.1"/>
    </source>
</evidence>
<dbReference type="PANTHER" id="PTHR43586">
    <property type="entry name" value="CYSTEINE DESULFURASE"/>
    <property type="match status" value="1"/>
</dbReference>
<keyword evidence="3" id="KW-0032">Aminotransferase</keyword>
<evidence type="ECO:0000259" key="2">
    <source>
        <dbReference type="Pfam" id="PF00266"/>
    </source>
</evidence>
<dbReference type="PANTHER" id="PTHR43586:SF8">
    <property type="entry name" value="CYSTEINE DESULFURASE 1, CHLOROPLASTIC"/>
    <property type="match status" value="1"/>
</dbReference>
<evidence type="ECO:0000256" key="1">
    <source>
        <dbReference type="ARBA" id="ARBA00022898"/>
    </source>
</evidence>
<keyword evidence="3" id="KW-0808">Transferase</keyword>
<gene>
    <name evidence="3" type="ORF">K9W45_02430</name>
</gene>